<keyword evidence="2" id="KW-1185">Reference proteome</keyword>
<organism evidence="1 2">
    <name type="scientific">Trichogramma brassicae</name>
    <dbReference type="NCBI Taxonomy" id="86971"/>
    <lineage>
        <taxon>Eukaryota</taxon>
        <taxon>Metazoa</taxon>
        <taxon>Ecdysozoa</taxon>
        <taxon>Arthropoda</taxon>
        <taxon>Hexapoda</taxon>
        <taxon>Insecta</taxon>
        <taxon>Pterygota</taxon>
        <taxon>Neoptera</taxon>
        <taxon>Endopterygota</taxon>
        <taxon>Hymenoptera</taxon>
        <taxon>Apocrita</taxon>
        <taxon>Proctotrupomorpha</taxon>
        <taxon>Chalcidoidea</taxon>
        <taxon>Trichogrammatidae</taxon>
        <taxon>Trichogramma</taxon>
    </lineage>
</organism>
<name>A0A6H5J5T4_9HYME</name>
<evidence type="ECO:0000313" key="1">
    <source>
        <dbReference type="EMBL" id="CAB0045118.1"/>
    </source>
</evidence>
<proteinExistence type="predicted"/>
<dbReference type="Proteomes" id="UP000479190">
    <property type="component" value="Unassembled WGS sequence"/>
</dbReference>
<protein>
    <submittedName>
        <fullName evidence="1">Uncharacterized protein</fullName>
    </submittedName>
</protein>
<gene>
    <name evidence="1" type="ORF">TBRA_LOCUS16664</name>
</gene>
<accession>A0A6H5J5T4</accession>
<reference evidence="1 2" key="1">
    <citation type="submission" date="2020-02" db="EMBL/GenBank/DDBJ databases">
        <authorList>
            <person name="Ferguson B K."/>
        </authorList>
    </citation>
    <scope>NUCLEOTIDE SEQUENCE [LARGE SCALE GENOMIC DNA]</scope>
</reference>
<evidence type="ECO:0000313" key="2">
    <source>
        <dbReference type="Proteomes" id="UP000479190"/>
    </source>
</evidence>
<dbReference type="AlphaFoldDB" id="A0A6H5J5T4"/>
<dbReference type="EMBL" id="CADCXV010001527">
    <property type="protein sequence ID" value="CAB0045118.1"/>
    <property type="molecule type" value="Genomic_DNA"/>
</dbReference>
<sequence length="142" mass="16684">MDAAQAIVLCRREPRSHSSTKYFARVRIVLLLLHGRHTDNRRCSSRTNHIAHYYAYATRTFVGRVHESRLHTQQLLWQYLHAALAEGTQRFARHSAMYRDRRVADWRTGRFHLVPLYRSESPQRRRVVACTCQNNDTSSSSC</sequence>